<sequence>MSDPANLQQVLDRIVRTTTEQPWVRLGTIMDTVGSRSFGPVLVIVGVLLMSPISGIPGVPTLSGLLILFVSAQMLVLGPGYWLPGWMMNRTLPAEKLHRGIRFLLPAARFIDARLHPRLVPVVRGPGSYLISAVCVVIAAFMPLMEVIPFSASAAGFALAVFGLAMISLDGLLALLGLVFTFTVAGLIVINFL</sequence>
<organism evidence="2 3">
    <name type="scientific">Marinobacter daqiaonensis</name>
    <dbReference type="NCBI Taxonomy" id="650891"/>
    <lineage>
        <taxon>Bacteria</taxon>
        <taxon>Pseudomonadati</taxon>
        <taxon>Pseudomonadota</taxon>
        <taxon>Gammaproteobacteria</taxon>
        <taxon>Pseudomonadales</taxon>
        <taxon>Marinobacteraceae</taxon>
        <taxon>Marinobacter</taxon>
    </lineage>
</organism>
<dbReference type="PANTHER" id="PTHR41795:SF1">
    <property type="entry name" value="EXOPOLYSACCHARIDE SYNTHESIS PROTEIN"/>
    <property type="match status" value="1"/>
</dbReference>
<protein>
    <submittedName>
        <fullName evidence="2">Uncharacterized conserved protein</fullName>
    </submittedName>
</protein>
<dbReference type="AlphaFoldDB" id="A0A1I6IBG3"/>
<feature type="transmembrane region" description="Helical" evidence="1">
    <location>
        <begin position="147"/>
        <end position="165"/>
    </location>
</feature>
<proteinExistence type="predicted"/>
<dbReference type="Pfam" id="PF06055">
    <property type="entry name" value="ExoD"/>
    <property type="match status" value="1"/>
</dbReference>
<dbReference type="OrthoDB" id="8635607at2"/>
<keyword evidence="1" id="KW-1133">Transmembrane helix</keyword>
<evidence type="ECO:0000313" key="3">
    <source>
        <dbReference type="Proteomes" id="UP000198644"/>
    </source>
</evidence>
<reference evidence="2 3" key="1">
    <citation type="submission" date="2016-10" db="EMBL/GenBank/DDBJ databases">
        <authorList>
            <person name="de Groot N.N."/>
        </authorList>
    </citation>
    <scope>NUCLEOTIDE SEQUENCE [LARGE SCALE GENOMIC DNA]</scope>
    <source>
        <strain evidence="2 3">CGMCC 1.9167</strain>
    </source>
</reference>
<feature type="transmembrane region" description="Helical" evidence="1">
    <location>
        <begin position="38"/>
        <end position="56"/>
    </location>
</feature>
<dbReference type="EMBL" id="FOYW01000001">
    <property type="protein sequence ID" value="SFR63969.1"/>
    <property type="molecule type" value="Genomic_DNA"/>
</dbReference>
<accession>A0A1I6IBG3</accession>
<feature type="transmembrane region" description="Helical" evidence="1">
    <location>
        <begin position="119"/>
        <end position="141"/>
    </location>
</feature>
<dbReference type="PIRSF" id="PIRSF033239">
    <property type="entry name" value="ExoD"/>
    <property type="match status" value="1"/>
</dbReference>
<dbReference type="InterPro" id="IPR010331">
    <property type="entry name" value="ExoD"/>
</dbReference>
<keyword evidence="1" id="KW-0472">Membrane</keyword>
<dbReference type="Proteomes" id="UP000198644">
    <property type="component" value="Unassembled WGS sequence"/>
</dbReference>
<evidence type="ECO:0000256" key="1">
    <source>
        <dbReference type="SAM" id="Phobius"/>
    </source>
</evidence>
<dbReference type="RefSeq" id="WP_092011766.1">
    <property type="nucleotide sequence ID" value="NZ_FOYW01000001.1"/>
</dbReference>
<dbReference type="STRING" id="650891.SAMN05216203_2063"/>
<feature type="transmembrane region" description="Helical" evidence="1">
    <location>
        <begin position="62"/>
        <end position="83"/>
    </location>
</feature>
<dbReference type="PANTHER" id="PTHR41795">
    <property type="entry name" value="EXOPOLYSACCHARIDE SYNTHESIS PROTEIN"/>
    <property type="match status" value="1"/>
</dbReference>
<name>A0A1I6IBG3_9GAMM</name>
<gene>
    <name evidence="2" type="ORF">SAMN05216203_2063</name>
</gene>
<keyword evidence="3" id="KW-1185">Reference proteome</keyword>
<keyword evidence="1" id="KW-0812">Transmembrane</keyword>
<evidence type="ECO:0000313" key="2">
    <source>
        <dbReference type="EMBL" id="SFR63969.1"/>
    </source>
</evidence>
<feature type="transmembrane region" description="Helical" evidence="1">
    <location>
        <begin position="172"/>
        <end position="192"/>
    </location>
</feature>